<dbReference type="OrthoDB" id="366136at2759"/>
<name>L1LDF6_THEEQ</name>
<feature type="compositionally biased region" description="Basic and acidic residues" evidence="5">
    <location>
        <begin position="28"/>
        <end position="46"/>
    </location>
</feature>
<evidence type="ECO:0000256" key="3">
    <source>
        <dbReference type="ARBA" id="ARBA00022833"/>
    </source>
</evidence>
<dbReference type="InterPro" id="IPR001876">
    <property type="entry name" value="Znf_RanBP2"/>
</dbReference>
<sequence>MTVCVDTDLINFATFDDTIKMTYKSKQHSSEKSSSRKNIDKRDTHSNRHKSKHKSVSPKRRIEHRESSSRSHHREKREIDKREESKSDGLSFNKGYFLEKVESSELQKEFELSNYSKAYGLDLSGFVGLSSEILSIGSISKDKEYTKAERKKFREEEIKLHKDRFWKCKKCSFMNYLSNYACMGCKGLKGACSSR</sequence>
<dbReference type="eggNOG" id="ENOG502TN1V">
    <property type="taxonomic scope" value="Eukaryota"/>
</dbReference>
<evidence type="ECO:0000256" key="4">
    <source>
        <dbReference type="PROSITE-ProRule" id="PRU00322"/>
    </source>
</evidence>
<organism evidence="7 8">
    <name type="scientific">Theileria equi strain WA</name>
    <dbReference type="NCBI Taxonomy" id="1537102"/>
    <lineage>
        <taxon>Eukaryota</taxon>
        <taxon>Sar</taxon>
        <taxon>Alveolata</taxon>
        <taxon>Apicomplexa</taxon>
        <taxon>Aconoidasida</taxon>
        <taxon>Piroplasmida</taxon>
        <taxon>Theileriidae</taxon>
        <taxon>Theileria</taxon>
    </lineage>
</organism>
<dbReference type="AlphaFoldDB" id="L1LDF6"/>
<dbReference type="PROSITE" id="PS01358">
    <property type="entry name" value="ZF_RANBP2_1"/>
    <property type="match status" value="1"/>
</dbReference>
<dbReference type="GO" id="GO:0008270">
    <property type="term" value="F:zinc ion binding"/>
    <property type="evidence" value="ECO:0007669"/>
    <property type="project" value="UniProtKB-KW"/>
</dbReference>
<keyword evidence="8" id="KW-1185">Reference proteome</keyword>
<dbReference type="VEuPathDB" id="PiroplasmaDB:BEWA_053200"/>
<evidence type="ECO:0000313" key="7">
    <source>
        <dbReference type="EMBL" id="EKX73265.1"/>
    </source>
</evidence>
<protein>
    <recommendedName>
        <fullName evidence="6">RanBP2-type domain-containing protein</fullName>
    </recommendedName>
</protein>
<dbReference type="GeneID" id="15802872"/>
<dbReference type="Proteomes" id="UP000031512">
    <property type="component" value="Unassembled WGS sequence"/>
</dbReference>
<dbReference type="KEGG" id="beq:BEWA_053200"/>
<feature type="compositionally biased region" description="Basic residues" evidence="5">
    <location>
        <begin position="47"/>
        <end position="62"/>
    </location>
</feature>
<keyword evidence="1" id="KW-0479">Metal-binding</keyword>
<evidence type="ECO:0000313" key="8">
    <source>
        <dbReference type="Proteomes" id="UP000031512"/>
    </source>
</evidence>
<evidence type="ECO:0000259" key="6">
    <source>
        <dbReference type="PROSITE" id="PS50199"/>
    </source>
</evidence>
<gene>
    <name evidence="7" type="ORF">BEWA_053200</name>
</gene>
<feature type="domain" description="RanBP2-type" evidence="6">
    <location>
        <begin position="162"/>
        <end position="191"/>
    </location>
</feature>
<comment type="caution">
    <text evidence="7">The sequence shown here is derived from an EMBL/GenBank/DDBJ whole genome shotgun (WGS) entry which is preliminary data.</text>
</comment>
<dbReference type="EMBL" id="ACOU01000003">
    <property type="protein sequence ID" value="EKX73265.1"/>
    <property type="molecule type" value="Genomic_DNA"/>
</dbReference>
<evidence type="ECO:0000256" key="5">
    <source>
        <dbReference type="SAM" id="MobiDB-lite"/>
    </source>
</evidence>
<dbReference type="PROSITE" id="PS50199">
    <property type="entry name" value="ZF_RANBP2_2"/>
    <property type="match status" value="1"/>
</dbReference>
<dbReference type="RefSeq" id="XP_004832717.1">
    <property type="nucleotide sequence ID" value="XM_004832660.1"/>
</dbReference>
<evidence type="ECO:0000256" key="2">
    <source>
        <dbReference type="ARBA" id="ARBA00022771"/>
    </source>
</evidence>
<evidence type="ECO:0000256" key="1">
    <source>
        <dbReference type="ARBA" id="ARBA00022723"/>
    </source>
</evidence>
<keyword evidence="2 4" id="KW-0863">Zinc-finger</keyword>
<feature type="compositionally biased region" description="Basic and acidic residues" evidence="5">
    <location>
        <begin position="76"/>
        <end position="87"/>
    </location>
</feature>
<proteinExistence type="predicted"/>
<feature type="region of interest" description="Disordered" evidence="5">
    <location>
        <begin position="23"/>
        <end position="87"/>
    </location>
</feature>
<reference evidence="7 8" key="1">
    <citation type="journal article" date="2012" name="BMC Genomics">
        <title>Comparative genomic analysis and phylogenetic position of Theileria equi.</title>
        <authorList>
            <person name="Kappmeyer L.S."/>
            <person name="Thiagarajan M."/>
            <person name="Herndon D.R."/>
            <person name="Ramsay J.D."/>
            <person name="Caler E."/>
            <person name="Djikeng A."/>
            <person name="Gillespie J.J."/>
            <person name="Lau A.O."/>
            <person name="Roalson E.H."/>
            <person name="Silva J.C."/>
            <person name="Silva M.G."/>
            <person name="Suarez C.E."/>
            <person name="Ueti M.W."/>
            <person name="Nene V.M."/>
            <person name="Mealey R.H."/>
            <person name="Knowles D.P."/>
            <person name="Brayton K.A."/>
        </authorList>
    </citation>
    <scope>NUCLEOTIDE SEQUENCE [LARGE SCALE GENOMIC DNA]</scope>
    <source>
        <strain evidence="7 8">WA</strain>
    </source>
</reference>
<accession>L1LDF6</accession>
<keyword evidence="3" id="KW-0862">Zinc</keyword>